<accession>A0A182QRG0</accession>
<dbReference type="EMBL" id="AXCN02001048">
    <property type="status" value="NOT_ANNOTATED_CDS"/>
    <property type="molecule type" value="Genomic_DNA"/>
</dbReference>
<evidence type="ECO:0000256" key="1">
    <source>
        <dbReference type="SAM" id="MobiDB-lite"/>
    </source>
</evidence>
<keyword evidence="3" id="KW-1185">Reference proteome</keyword>
<feature type="region of interest" description="Disordered" evidence="1">
    <location>
        <begin position="1"/>
        <end position="30"/>
    </location>
</feature>
<dbReference type="Proteomes" id="UP000075886">
    <property type="component" value="Unassembled WGS sequence"/>
</dbReference>
<organism evidence="2 3">
    <name type="scientific">Anopheles farauti</name>
    <dbReference type="NCBI Taxonomy" id="69004"/>
    <lineage>
        <taxon>Eukaryota</taxon>
        <taxon>Metazoa</taxon>
        <taxon>Ecdysozoa</taxon>
        <taxon>Arthropoda</taxon>
        <taxon>Hexapoda</taxon>
        <taxon>Insecta</taxon>
        <taxon>Pterygota</taxon>
        <taxon>Neoptera</taxon>
        <taxon>Endopterygota</taxon>
        <taxon>Diptera</taxon>
        <taxon>Nematocera</taxon>
        <taxon>Culicoidea</taxon>
        <taxon>Culicidae</taxon>
        <taxon>Anophelinae</taxon>
        <taxon>Anopheles</taxon>
    </lineage>
</organism>
<reference evidence="3" key="1">
    <citation type="submission" date="2014-01" db="EMBL/GenBank/DDBJ databases">
        <title>The Genome Sequence of Anopheles farauti FAR1 (V2).</title>
        <authorList>
            <consortium name="The Broad Institute Genomics Platform"/>
            <person name="Neafsey D.E."/>
            <person name="Besansky N."/>
            <person name="Howell P."/>
            <person name="Walton C."/>
            <person name="Young S.K."/>
            <person name="Zeng Q."/>
            <person name="Gargeya S."/>
            <person name="Fitzgerald M."/>
            <person name="Haas B."/>
            <person name="Abouelleil A."/>
            <person name="Allen A.W."/>
            <person name="Alvarado L."/>
            <person name="Arachchi H.M."/>
            <person name="Berlin A.M."/>
            <person name="Chapman S.B."/>
            <person name="Gainer-Dewar J."/>
            <person name="Goldberg J."/>
            <person name="Griggs A."/>
            <person name="Gujja S."/>
            <person name="Hansen M."/>
            <person name="Howarth C."/>
            <person name="Imamovic A."/>
            <person name="Ireland A."/>
            <person name="Larimer J."/>
            <person name="McCowan C."/>
            <person name="Murphy C."/>
            <person name="Pearson M."/>
            <person name="Poon T.W."/>
            <person name="Priest M."/>
            <person name="Roberts A."/>
            <person name="Saif S."/>
            <person name="Shea T."/>
            <person name="Sisk P."/>
            <person name="Sykes S."/>
            <person name="Wortman J."/>
            <person name="Nusbaum C."/>
            <person name="Birren B."/>
        </authorList>
    </citation>
    <scope>NUCLEOTIDE SEQUENCE [LARGE SCALE GENOMIC DNA]</scope>
    <source>
        <strain evidence="3">FAR1</strain>
    </source>
</reference>
<dbReference type="EnsemblMetazoa" id="AFAF015385-RA">
    <property type="protein sequence ID" value="AFAF015385-PA"/>
    <property type="gene ID" value="AFAF015385"/>
</dbReference>
<reference evidence="2" key="2">
    <citation type="submission" date="2020-05" db="UniProtKB">
        <authorList>
            <consortium name="EnsemblMetazoa"/>
        </authorList>
    </citation>
    <scope>IDENTIFICATION</scope>
    <source>
        <strain evidence="2">FAR1</strain>
    </source>
</reference>
<evidence type="ECO:0000313" key="3">
    <source>
        <dbReference type="Proteomes" id="UP000075886"/>
    </source>
</evidence>
<dbReference type="VEuPathDB" id="VectorBase:AFAF015385"/>
<evidence type="ECO:0000313" key="2">
    <source>
        <dbReference type="EnsemblMetazoa" id="AFAF015385-PA"/>
    </source>
</evidence>
<dbReference type="AlphaFoldDB" id="A0A182QRG0"/>
<name>A0A182QRG0_9DIPT</name>
<sequence length="201" mass="20942">MSRVPGAHSSGGLGANSHSSAVPHGVEENLNDGVSSAVNMADVASIGRPLSNLMPGGGGMFATAGEAVASPTLMDNLAENATGRMFTETIDGESPLEKLERNVARAVDKVTDPELSPSQMLMVGQMSTYMTDPEEVEAEVEAEEEAEVEAEIHGVFEDVMEPHAADADATDATDADVEQFGQMATDGECPTVPDVTTQMES</sequence>
<proteinExistence type="predicted"/>
<protein>
    <submittedName>
        <fullName evidence="2">Uncharacterized protein</fullName>
    </submittedName>
</protein>